<protein>
    <recommendedName>
        <fullName evidence="4">Secreted protein</fullName>
    </recommendedName>
</protein>
<accession>A0ABQ3PQW7</accession>
<evidence type="ECO:0000313" key="2">
    <source>
        <dbReference type="EMBL" id="GHI27420.1"/>
    </source>
</evidence>
<comment type="caution">
    <text evidence="2">The sequence shown here is derived from an EMBL/GenBank/DDBJ whole genome shotgun (WGS) entry which is preliminary data.</text>
</comment>
<feature type="region of interest" description="Disordered" evidence="1">
    <location>
        <begin position="53"/>
        <end position="83"/>
    </location>
</feature>
<dbReference type="Proteomes" id="UP001052739">
    <property type="component" value="Unassembled WGS sequence"/>
</dbReference>
<gene>
    <name evidence="2" type="ORF">Shyd_87910</name>
</gene>
<organism evidence="2 3">
    <name type="scientific">Streptomyces hydrogenans</name>
    <dbReference type="NCBI Taxonomy" id="1873719"/>
    <lineage>
        <taxon>Bacteria</taxon>
        <taxon>Bacillati</taxon>
        <taxon>Actinomycetota</taxon>
        <taxon>Actinomycetes</taxon>
        <taxon>Kitasatosporales</taxon>
        <taxon>Streptomycetaceae</taxon>
        <taxon>Streptomyces</taxon>
    </lineage>
</organism>
<evidence type="ECO:0000313" key="3">
    <source>
        <dbReference type="Proteomes" id="UP001052739"/>
    </source>
</evidence>
<dbReference type="EMBL" id="BNDW01000117">
    <property type="protein sequence ID" value="GHI27420.1"/>
    <property type="molecule type" value="Genomic_DNA"/>
</dbReference>
<evidence type="ECO:0008006" key="4">
    <source>
        <dbReference type="Google" id="ProtNLM"/>
    </source>
</evidence>
<reference evidence="2" key="1">
    <citation type="submission" date="2024-05" db="EMBL/GenBank/DDBJ databases">
        <title>Whole genome shotgun sequence of Streptomyces hydrogenans NBRC 13475.</title>
        <authorList>
            <person name="Komaki H."/>
            <person name="Tamura T."/>
        </authorList>
    </citation>
    <scope>NUCLEOTIDE SEQUENCE</scope>
    <source>
        <strain evidence="2">NBRC 13475</strain>
    </source>
</reference>
<proteinExistence type="predicted"/>
<sequence>MLMPARAAMSDIRRAAVPFSAMTLMAARMARSRASSPLGWRFLSIGTRAAGREAVPPVPPPAASVTPSDGAGRRWGSEGPVSDVGMSSHFPVRKFRCPV</sequence>
<name>A0ABQ3PQW7_9ACTN</name>
<keyword evidence="3" id="KW-1185">Reference proteome</keyword>
<evidence type="ECO:0000256" key="1">
    <source>
        <dbReference type="SAM" id="MobiDB-lite"/>
    </source>
</evidence>